<evidence type="ECO:0000313" key="2">
    <source>
        <dbReference type="EMBL" id="GAI11038.1"/>
    </source>
</evidence>
<dbReference type="InterPro" id="IPR001203">
    <property type="entry name" value="OxRdtase_Ald_Fedxn_C"/>
</dbReference>
<dbReference type="PANTHER" id="PTHR30038:SF0">
    <property type="entry name" value="TUNGSTEN-CONTAINING ALDEHYDE FERREDOXIN OXIDOREDUCTASE"/>
    <property type="match status" value="1"/>
</dbReference>
<dbReference type="AlphaFoldDB" id="X1KWG9"/>
<dbReference type="InterPro" id="IPR013984">
    <property type="entry name" value="Ald_Fedxn_OxRdtase_dom2"/>
</dbReference>
<proteinExistence type="predicted"/>
<organism evidence="2">
    <name type="scientific">marine sediment metagenome</name>
    <dbReference type="NCBI Taxonomy" id="412755"/>
    <lineage>
        <taxon>unclassified sequences</taxon>
        <taxon>metagenomes</taxon>
        <taxon>ecological metagenomes</taxon>
    </lineage>
</organism>
<dbReference type="GO" id="GO:0051536">
    <property type="term" value="F:iron-sulfur cluster binding"/>
    <property type="evidence" value="ECO:0007669"/>
    <property type="project" value="InterPro"/>
</dbReference>
<name>X1KWG9_9ZZZZ</name>
<gene>
    <name evidence="2" type="ORF">S06H3_23826</name>
</gene>
<evidence type="ECO:0000259" key="1">
    <source>
        <dbReference type="Pfam" id="PF01314"/>
    </source>
</evidence>
<comment type="caution">
    <text evidence="2">The sequence shown here is derived from an EMBL/GenBank/DDBJ whole genome shotgun (WGS) entry which is preliminary data.</text>
</comment>
<feature type="domain" description="Aldehyde ferredoxin oxidoreductase C-terminal" evidence="1">
    <location>
        <begin position="2"/>
        <end position="169"/>
    </location>
</feature>
<dbReference type="GO" id="GO:0016625">
    <property type="term" value="F:oxidoreductase activity, acting on the aldehyde or oxo group of donors, iron-sulfur protein as acceptor"/>
    <property type="evidence" value="ECO:0007669"/>
    <property type="project" value="InterPro"/>
</dbReference>
<accession>X1KWG9</accession>
<dbReference type="InterPro" id="IPR036021">
    <property type="entry name" value="Tungsten_al_ferr_oxy-like_C"/>
</dbReference>
<dbReference type="GO" id="GO:0009055">
    <property type="term" value="F:electron transfer activity"/>
    <property type="evidence" value="ECO:0007669"/>
    <property type="project" value="InterPro"/>
</dbReference>
<dbReference type="EMBL" id="BARV01013053">
    <property type="protein sequence ID" value="GAI11038.1"/>
    <property type="molecule type" value="Genomic_DNA"/>
</dbReference>
<sequence length="171" mass="18607">SELTAAYGLDSISCGGVIAFAMECFERGLLTLQDTGGLNLRFGNGPAMLQMIEQIALRRGLGALLSEGVARASKKLGPTTEEFALHIKGQEIPMHEPRWKQGMGIGYMVSPTGADHCHNIHDSNYAAPNPLLEDMRSLGILEPLSVNDLSPAKIRLLIYNSLWMHFLNCAV</sequence>
<dbReference type="SUPFAM" id="SSF48310">
    <property type="entry name" value="Aldehyde ferredoxin oxidoreductase, C-terminal domains"/>
    <property type="match status" value="1"/>
</dbReference>
<dbReference type="Pfam" id="PF01314">
    <property type="entry name" value="AFOR_C"/>
    <property type="match status" value="1"/>
</dbReference>
<reference evidence="2" key="1">
    <citation type="journal article" date="2014" name="Front. Microbiol.">
        <title>High frequency of phylogenetically diverse reductive dehalogenase-homologous genes in deep subseafloor sedimentary metagenomes.</title>
        <authorList>
            <person name="Kawai M."/>
            <person name="Futagami T."/>
            <person name="Toyoda A."/>
            <person name="Takaki Y."/>
            <person name="Nishi S."/>
            <person name="Hori S."/>
            <person name="Arai W."/>
            <person name="Tsubouchi T."/>
            <person name="Morono Y."/>
            <person name="Uchiyama I."/>
            <person name="Ito T."/>
            <person name="Fujiyama A."/>
            <person name="Inagaki F."/>
            <person name="Takami H."/>
        </authorList>
    </citation>
    <scope>NUCLEOTIDE SEQUENCE</scope>
    <source>
        <strain evidence="2">Expedition CK06-06</strain>
    </source>
</reference>
<protein>
    <recommendedName>
        <fullName evidence="1">Aldehyde ferredoxin oxidoreductase C-terminal domain-containing protein</fullName>
    </recommendedName>
</protein>
<feature type="non-terminal residue" evidence="2">
    <location>
        <position position="171"/>
    </location>
</feature>
<dbReference type="InterPro" id="IPR051919">
    <property type="entry name" value="W-dependent_AOR"/>
</dbReference>
<dbReference type="Gene3D" id="1.10.569.10">
    <property type="entry name" value="Aldehyde Ferredoxin Oxidoreductase Protein, subunit A, domain 2"/>
    <property type="match status" value="1"/>
</dbReference>
<feature type="non-terminal residue" evidence="2">
    <location>
        <position position="1"/>
    </location>
</feature>
<dbReference type="PANTHER" id="PTHR30038">
    <property type="entry name" value="ALDEHYDE FERREDOXIN OXIDOREDUCTASE"/>
    <property type="match status" value="1"/>
</dbReference>